<evidence type="ECO:0000259" key="4">
    <source>
        <dbReference type="Pfam" id="PF01420"/>
    </source>
</evidence>
<dbReference type="PANTHER" id="PTHR43140">
    <property type="entry name" value="TYPE-1 RESTRICTION ENZYME ECOKI SPECIFICITY PROTEIN"/>
    <property type="match status" value="1"/>
</dbReference>
<comment type="similarity">
    <text evidence="1">Belongs to the type-I restriction system S methylase family.</text>
</comment>
<dbReference type="PANTHER" id="PTHR43140:SF1">
    <property type="entry name" value="TYPE I RESTRICTION ENZYME ECOKI SPECIFICITY SUBUNIT"/>
    <property type="match status" value="1"/>
</dbReference>
<organism evidence="5 6">
    <name type="scientific">Pontibacter akesuensis</name>
    <dbReference type="NCBI Taxonomy" id="388950"/>
    <lineage>
        <taxon>Bacteria</taxon>
        <taxon>Pseudomonadati</taxon>
        <taxon>Bacteroidota</taxon>
        <taxon>Cytophagia</taxon>
        <taxon>Cytophagales</taxon>
        <taxon>Hymenobacteraceae</taxon>
        <taxon>Pontibacter</taxon>
    </lineage>
</organism>
<name>A0A1I7JY34_9BACT</name>
<dbReference type="EMBL" id="FPCA01000004">
    <property type="protein sequence ID" value="SFU90054.1"/>
    <property type="molecule type" value="Genomic_DNA"/>
</dbReference>
<dbReference type="InterPro" id="IPR044946">
    <property type="entry name" value="Restrct_endonuc_typeI_TRD_sf"/>
</dbReference>
<dbReference type="Pfam" id="PF01420">
    <property type="entry name" value="Methylase_S"/>
    <property type="match status" value="2"/>
</dbReference>
<sequence>MMLAEEIQTTFGIDKSSWIKVKLGDVVREVRETVKDPVAEGIERIIGLEHLEPESLHIRTWGMLTDGTTFTKVFRKGQVLFGRRRAYLKKAALATFDGICSGDITVLEAKKGLLPELLPFLIQNDKFFELAVKNSAGSLSPRAKFADFADYEFQLPPIDQQEQIAELLWSGDEAANEGIRTYNICNNYYISYRELLYLHMDGNAPLVFNSLLKENVNSSIKFTKLGSVLTDIRYGTSKKGNTQGIGYEVIGIPQVINGKLSLDSISHVSLDEKEYQSCRLNFGDIVIVRTNGNPEYTGRSALYDIDNGHAFASYLIKISVNSELYNPEFILRYLQSVTIRKYFKRNATSSAGNYNINTETIKSVPIPVVPIIKQNEIVQQLKKVEQTQNDIAAYNFNALKLQKSLINQIF</sequence>
<dbReference type="InterPro" id="IPR051212">
    <property type="entry name" value="Type-I_RE_S_subunit"/>
</dbReference>
<keyword evidence="2" id="KW-0680">Restriction system</keyword>
<keyword evidence="6" id="KW-1185">Reference proteome</keyword>
<dbReference type="GO" id="GO:0009307">
    <property type="term" value="P:DNA restriction-modification system"/>
    <property type="evidence" value="ECO:0007669"/>
    <property type="project" value="UniProtKB-KW"/>
</dbReference>
<evidence type="ECO:0000256" key="2">
    <source>
        <dbReference type="ARBA" id="ARBA00022747"/>
    </source>
</evidence>
<evidence type="ECO:0000256" key="3">
    <source>
        <dbReference type="ARBA" id="ARBA00023125"/>
    </source>
</evidence>
<dbReference type="Gene3D" id="3.90.220.20">
    <property type="entry name" value="DNA methylase specificity domains"/>
    <property type="match status" value="2"/>
</dbReference>
<feature type="domain" description="Type I restriction modification DNA specificity" evidence="4">
    <location>
        <begin position="224"/>
        <end position="392"/>
    </location>
</feature>
<evidence type="ECO:0000313" key="5">
    <source>
        <dbReference type="EMBL" id="SFU90054.1"/>
    </source>
</evidence>
<evidence type="ECO:0000313" key="6">
    <source>
        <dbReference type="Proteomes" id="UP000182491"/>
    </source>
</evidence>
<dbReference type="RefSeq" id="WP_068836931.1">
    <property type="nucleotide sequence ID" value="NZ_BMXC01000004.1"/>
</dbReference>
<accession>A0A1I7JY34</accession>
<dbReference type="OrthoDB" id="825893at2"/>
<evidence type="ECO:0000256" key="1">
    <source>
        <dbReference type="ARBA" id="ARBA00010923"/>
    </source>
</evidence>
<feature type="domain" description="Type I restriction modification DNA specificity" evidence="4">
    <location>
        <begin position="71"/>
        <end position="173"/>
    </location>
</feature>
<dbReference type="STRING" id="388950.GCA_001611675_00751"/>
<keyword evidence="3" id="KW-0238">DNA-binding</keyword>
<proteinExistence type="inferred from homology"/>
<dbReference type="SUPFAM" id="SSF116734">
    <property type="entry name" value="DNA methylase specificity domain"/>
    <property type="match status" value="2"/>
</dbReference>
<reference evidence="6" key="1">
    <citation type="submission" date="2016-10" db="EMBL/GenBank/DDBJ databases">
        <authorList>
            <person name="Varghese N."/>
        </authorList>
    </citation>
    <scope>NUCLEOTIDE SEQUENCE [LARGE SCALE GENOMIC DNA]</scope>
    <source>
        <strain evidence="6">DSM 18820</strain>
    </source>
</reference>
<dbReference type="Proteomes" id="UP000182491">
    <property type="component" value="Unassembled WGS sequence"/>
</dbReference>
<protein>
    <submittedName>
        <fullName evidence="5">Type I restriction enzyme, S subunit</fullName>
    </submittedName>
</protein>
<gene>
    <name evidence="5" type="ORF">SAMN04487941_3170</name>
</gene>
<dbReference type="AlphaFoldDB" id="A0A1I7JY34"/>
<dbReference type="GO" id="GO:0003677">
    <property type="term" value="F:DNA binding"/>
    <property type="evidence" value="ECO:0007669"/>
    <property type="project" value="UniProtKB-KW"/>
</dbReference>
<dbReference type="InterPro" id="IPR000055">
    <property type="entry name" value="Restrct_endonuc_typeI_TRD"/>
</dbReference>
<dbReference type="CDD" id="cd17517">
    <property type="entry name" value="RMtype1_S_EcoKI_StySPI-TRD2-CR2_like"/>
    <property type="match status" value="1"/>
</dbReference>